<dbReference type="InterPro" id="IPR051918">
    <property type="entry name" value="STPP_CPPED1"/>
</dbReference>
<organism evidence="2 3">
    <name type="scientific">Cupriavidus malaysiensis</name>
    <dbReference type="NCBI Taxonomy" id="367825"/>
    <lineage>
        <taxon>Bacteria</taxon>
        <taxon>Pseudomonadati</taxon>
        <taxon>Pseudomonadota</taxon>
        <taxon>Betaproteobacteria</taxon>
        <taxon>Burkholderiales</taxon>
        <taxon>Burkholderiaceae</taxon>
        <taxon>Cupriavidus</taxon>
    </lineage>
</organism>
<dbReference type="Pfam" id="PF00149">
    <property type="entry name" value="Metallophos"/>
    <property type="match status" value="1"/>
</dbReference>
<dbReference type="Gene3D" id="3.60.21.10">
    <property type="match status" value="1"/>
</dbReference>
<dbReference type="EMBL" id="CP017754">
    <property type="protein sequence ID" value="AOZ05385.1"/>
    <property type="molecule type" value="Genomic_DNA"/>
</dbReference>
<dbReference type="PANTHER" id="PTHR43143:SF6">
    <property type="entry name" value="BLL3016 PROTEIN"/>
    <property type="match status" value="1"/>
</dbReference>
<gene>
    <name evidence="2" type="ORF">BKK80_05875</name>
</gene>
<dbReference type="NCBIfam" id="TIGR01409">
    <property type="entry name" value="TAT_signal_seq"/>
    <property type="match status" value="1"/>
</dbReference>
<evidence type="ECO:0000313" key="3">
    <source>
        <dbReference type="Proteomes" id="UP000177515"/>
    </source>
</evidence>
<dbReference type="InterPro" id="IPR006311">
    <property type="entry name" value="TAT_signal"/>
</dbReference>
<proteinExistence type="predicted"/>
<feature type="domain" description="Calcineurin-like phosphoesterase" evidence="1">
    <location>
        <begin position="39"/>
        <end position="227"/>
    </location>
</feature>
<keyword evidence="3" id="KW-1185">Reference proteome</keyword>
<dbReference type="SUPFAM" id="SSF56300">
    <property type="entry name" value="Metallo-dependent phosphatases"/>
    <property type="match status" value="1"/>
</dbReference>
<dbReference type="InterPro" id="IPR004843">
    <property type="entry name" value="Calcineurin-like_PHP"/>
</dbReference>
<dbReference type="InterPro" id="IPR029052">
    <property type="entry name" value="Metallo-depent_PP-like"/>
</dbReference>
<evidence type="ECO:0000313" key="2">
    <source>
        <dbReference type="EMBL" id="AOZ05385.1"/>
    </source>
</evidence>
<dbReference type="Proteomes" id="UP000177515">
    <property type="component" value="Chromosome 1"/>
</dbReference>
<protein>
    <submittedName>
        <fullName evidence="2">Serine/threonine protein phosphatase</fullName>
    </submittedName>
</protein>
<dbReference type="RefSeq" id="WP_071011500.1">
    <property type="nucleotide sequence ID" value="NZ_CP017754.1"/>
</dbReference>
<name>A0ABN4TK03_9BURK</name>
<accession>A0ABN4TK03</accession>
<sequence>MNHQWNRRDFLRLAGAAGGAVFASALPGWAAARDEDFYFVQLSDAHWGFQGPANPDARGTLPKAVAAVQALPAKPDFIIFTGDLTHSVDDPDERRRRMREFQGVVAPLAASHTLHLMPGEHDAGLDGGAAFRELFGPTHYVFDHKGVHFIVLDNVSDPAGRVGQEQLDWLSQDLARQPRDARIVLFTHRPLFDLYPQWDWATRDGAQVVERLMPHANVTVFYGHIHQEHHHMTGHIAHHAARSLMFPLPVAGSQPQRQPVPWDPAQPYRGLGWRSVSLGPDAADVALVEKPILAAAPERA</sequence>
<dbReference type="PROSITE" id="PS51318">
    <property type="entry name" value="TAT"/>
    <property type="match status" value="1"/>
</dbReference>
<dbReference type="InterPro" id="IPR019546">
    <property type="entry name" value="TAT_signal_bac_arc"/>
</dbReference>
<dbReference type="PANTHER" id="PTHR43143">
    <property type="entry name" value="METALLOPHOSPHOESTERASE, CALCINEURIN SUPERFAMILY"/>
    <property type="match status" value="1"/>
</dbReference>
<reference evidence="2 3" key="1">
    <citation type="submission" date="2016-10" db="EMBL/GenBank/DDBJ databases">
        <title>Complete genome sequences of three Cupriavidus strains isolated from various Malaysian environments.</title>
        <authorList>
            <person name="Abdullah A.A.-A."/>
            <person name="Shafie N.A.H."/>
            <person name="Lau N.S."/>
        </authorList>
    </citation>
    <scope>NUCLEOTIDE SEQUENCE [LARGE SCALE GENOMIC DNA]</scope>
    <source>
        <strain evidence="2 3">USMAA1020</strain>
    </source>
</reference>
<evidence type="ECO:0000259" key="1">
    <source>
        <dbReference type="Pfam" id="PF00149"/>
    </source>
</evidence>